<sequence>MTPDRRTRGRPGWRTIALLALGVVALHLAALDWLGTAFRPLAAGKLPEPIYTQLLKPTPPVVTAARPAPAPPPKPAKAKRPPALQPAPMPAPKPAADIVRPRPAETVASPVQAPPAPVQALSAPPPPTSAPLLAAATSLGDLAPADQVSQPARPIPTESSPAPTASAPALGAAPRPWPPATRLSYTITGYWRGDLHGSGTLVWTVDGDHYEARLSGSALIGFSYRSTGRIEGNWLAPSEYTERVFTREKSVHFDRGDNTLHFSATPAVLPLPPHVQDSASLFLQLANRLSVAPGDFHPGATLSFAVARPSGMADWAFTIAGMDIVDTPIGSLPCWHIVRQATQANELGAQIWLSPQVQNLPVQIRLQHSADSYLLFTLDHAEQAGTAAPASAKP</sequence>
<feature type="compositionally biased region" description="Pro residues" evidence="1">
    <location>
        <begin position="112"/>
        <end position="129"/>
    </location>
</feature>
<dbReference type="EMBL" id="CP002021">
    <property type="protein sequence ID" value="ADG32506.1"/>
    <property type="molecule type" value="Genomic_DNA"/>
</dbReference>
<evidence type="ECO:0000256" key="1">
    <source>
        <dbReference type="SAM" id="MobiDB-lite"/>
    </source>
</evidence>
<feature type="region of interest" description="Disordered" evidence="1">
    <location>
        <begin position="146"/>
        <end position="175"/>
    </location>
</feature>
<dbReference type="STRING" id="75379.Tint_3179"/>
<organism evidence="2">
    <name type="scientific">Thiomonas intermedia (strain K12)</name>
    <name type="common">Thiobacillus intermedius</name>
    <dbReference type="NCBI Taxonomy" id="75379"/>
    <lineage>
        <taxon>Bacteria</taxon>
        <taxon>Pseudomonadati</taxon>
        <taxon>Pseudomonadota</taxon>
        <taxon>Betaproteobacteria</taxon>
        <taxon>Burkholderiales</taxon>
        <taxon>Thiomonas</taxon>
    </lineage>
</organism>
<dbReference type="PRINTS" id="PR01217">
    <property type="entry name" value="PRICHEXTENSN"/>
</dbReference>
<dbReference type="eggNOG" id="COG3170">
    <property type="taxonomic scope" value="Bacteria"/>
</dbReference>
<evidence type="ECO:0008006" key="3">
    <source>
        <dbReference type="Google" id="ProtNLM"/>
    </source>
</evidence>
<proteinExistence type="predicted"/>
<dbReference type="HOGENOM" id="CLU_050822_1_0_4"/>
<accession>D5X078</accession>
<dbReference type="InterPro" id="IPR021457">
    <property type="entry name" value="DUF3108"/>
</dbReference>
<name>D5X078_THIK1</name>
<feature type="compositionally biased region" description="Low complexity" evidence="1">
    <location>
        <begin position="155"/>
        <end position="174"/>
    </location>
</feature>
<dbReference type="KEGG" id="tin:Tint_3179"/>
<protein>
    <recommendedName>
        <fullName evidence="3">DUF3108 domain-containing protein</fullName>
    </recommendedName>
</protein>
<dbReference type="Pfam" id="PF11306">
    <property type="entry name" value="DUF3108"/>
    <property type="match status" value="1"/>
</dbReference>
<feature type="region of interest" description="Disordered" evidence="1">
    <location>
        <begin position="62"/>
        <end position="132"/>
    </location>
</feature>
<evidence type="ECO:0000313" key="2">
    <source>
        <dbReference type="EMBL" id="ADG32506.1"/>
    </source>
</evidence>
<dbReference type="BioCyc" id="TINT75379:TINT_RS15935-MONOMER"/>
<dbReference type="AlphaFoldDB" id="D5X078"/>
<gene>
    <name evidence="2" type="ordered locus">Tint_3179</name>
</gene>
<reference evidence="2" key="1">
    <citation type="submission" date="2010-04" db="EMBL/GenBank/DDBJ databases">
        <title>Complete sequence of Thiomonas intermedia K12.</title>
        <authorList>
            <consortium name="US DOE Joint Genome Institute"/>
            <person name="Lucas S."/>
            <person name="Copeland A."/>
            <person name="Lapidus A."/>
            <person name="Cheng J.-F."/>
            <person name="Bruce D."/>
            <person name="Goodwin L."/>
            <person name="Pitluck S."/>
            <person name="Davenport K."/>
            <person name="Detter J.C."/>
            <person name="Han C."/>
            <person name="Tapia R."/>
            <person name="Land M."/>
            <person name="Hauser L."/>
            <person name="Kyrpides N."/>
            <person name="Ovchinnikova G."/>
            <person name="Kerfeld C.A."/>
            <person name="Cannon G.C."/>
            <person name="Heinhorst S."/>
            <person name="Woyke T."/>
        </authorList>
    </citation>
    <scope>NUCLEOTIDE SEQUENCE [LARGE SCALE GENOMIC DNA]</scope>
    <source>
        <strain evidence="2">K12</strain>
    </source>
</reference>
<feature type="compositionally biased region" description="Pro residues" evidence="1">
    <location>
        <begin position="83"/>
        <end position="93"/>
    </location>
</feature>